<keyword evidence="3" id="KW-1185">Reference proteome</keyword>
<keyword evidence="1" id="KW-0175">Coiled coil</keyword>
<sequence length="428" mass="47614">MDTAYNPITEYIKAKHYAMAVGYTRNCKHVVFALSASPVPASNAPKDGFPIHIYYGGQAQDLPNYIPLWQYCDKRVAARVVNLVSAAHAANHAPWTKKNTKAHGTSDIKGADLSQLEAVVKAELTGLAPPVKAKLMPGDITCFPQRPIKRKEALTEADKRAITATDKHLGRLQGYLYHKHTKPAHTVGERFPRSADLMYKTIVHIDHCAWAHLPHDKSIATLANRGNLKSELNQDYPSATITYPETRGDHWLAAPGGGGRGGTKEEQIVALEDEVVCLDKAINDLESRATEAVKKVPFYTEKRNKNTPGHADALPDDDIDDALVSHYTKQINNAHTKQADYEQQAATKRLERNEKQKQIATLQAELDKQKKKKDEKSKIPNHSVHVSDVLVEADVAAILGKFSDKRLTDNFTPRITYDYFIINVFETG</sequence>
<reference evidence="2 3" key="1">
    <citation type="submission" date="2023-01" db="EMBL/GenBank/DDBJ databases">
        <title>Analysis of 21 Apiospora genomes using comparative genomics revels a genus with tremendous synthesis potential of carbohydrate active enzymes and secondary metabolites.</title>
        <authorList>
            <person name="Sorensen T."/>
        </authorList>
    </citation>
    <scope>NUCLEOTIDE SEQUENCE [LARGE SCALE GENOMIC DNA]</scope>
    <source>
        <strain evidence="2 3">CBS 24483</strain>
    </source>
</reference>
<dbReference type="GeneID" id="92075710"/>
<evidence type="ECO:0000313" key="3">
    <source>
        <dbReference type="Proteomes" id="UP001391051"/>
    </source>
</evidence>
<comment type="caution">
    <text evidence="2">The sequence shown here is derived from an EMBL/GenBank/DDBJ whole genome shotgun (WGS) entry which is preliminary data.</text>
</comment>
<evidence type="ECO:0000256" key="1">
    <source>
        <dbReference type="SAM" id="Coils"/>
    </source>
</evidence>
<evidence type="ECO:0000313" key="2">
    <source>
        <dbReference type="EMBL" id="KAK7957204.1"/>
    </source>
</evidence>
<accession>A0ABR1QKC9</accession>
<dbReference type="EMBL" id="JAQQWE010000004">
    <property type="protein sequence ID" value="KAK7957204.1"/>
    <property type="molecule type" value="Genomic_DNA"/>
</dbReference>
<proteinExistence type="predicted"/>
<gene>
    <name evidence="2" type="ORF">PG986_006426</name>
</gene>
<feature type="coiled-coil region" evidence="1">
    <location>
        <begin position="345"/>
        <end position="379"/>
    </location>
</feature>
<dbReference type="RefSeq" id="XP_066702510.1">
    <property type="nucleotide sequence ID" value="XM_066842648.1"/>
</dbReference>
<organism evidence="2 3">
    <name type="scientific">Apiospora aurea</name>
    <dbReference type="NCBI Taxonomy" id="335848"/>
    <lineage>
        <taxon>Eukaryota</taxon>
        <taxon>Fungi</taxon>
        <taxon>Dikarya</taxon>
        <taxon>Ascomycota</taxon>
        <taxon>Pezizomycotina</taxon>
        <taxon>Sordariomycetes</taxon>
        <taxon>Xylariomycetidae</taxon>
        <taxon>Amphisphaeriales</taxon>
        <taxon>Apiosporaceae</taxon>
        <taxon>Apiospora</taxon>
    </lineage>
</organism>
<name>A0ABR1QKC9_9PEZI</name>
<protein>
    <submittedName>
        <fullName evidence="2">Uncharacterized protein</fullName>
    </submittedName>
</protein>
<dbReference type="Proteomes" id="UP001391051">
    <property type="component" value="Unassembled WGS sequence"/>
</dbReference>